<comment type="caution">
    <text evidence="2">The sequence shown here is derived from an EMBL/GenBank/DDBJ whole genome shotgun (WGS) entry which is preliminary data.</text>
</comment>
<evidence type="ECO:0000256" key="1">
    <source>
        <dbReference type="SAM" id="MobiDB-lite"/>
    </source>
</evidence>
<feature type="region of interest" description="Disordered" evidence="1">
    <location>
        <begin position="1"/>
        <end position="21"/>
    </location>
</feature>
<reference evidence="3" key="1">
    <citation type="journal article" date="2019" name="Int. J. Syst. Evol. Microbiol.">
        <title>The Global Catalogue of Microorganisms (GCM) 10K type strain sequencing project: providing services to taxonomists for standard genome sequencing and annotation.</title>
        <authorList>
            <consortium name="The Broad Institute Genomics Platform"/>
            <consortium name="The Broad Institute Genome Sequencing Center for Infectious Disease"/>
            <person name="Wu L."/>
            <person name="Ma J."/>
        </authorList>
    </citation>
    <scope>NUCLEOTIDE SEQUENCE [LARGE SCALE GENOMIC DNA]</scope>
    <source>
        <strain evidence="3">JCM 17342</strain>
    </source>
</reference>
<dbReference type="EMBL" id="BAABAL010000017">
    <property type="protein sequence ID" value="GAA4018245.1"/>
    <property type="molecule type" value="Genomic_DNA"/>
</dbReference>
<organism evidence="2 3">
    <name type="scientific">Allokutzneria multivorans</name>
    <dbReference type="NCBI Taxonomy" id="1142134"/>
    <lineage>
        <taxon>Bacteria</taxon>
        <taxon>Bacillati</taxon>
        <taxon>Actinomycetota</taxon>
        <taxon>Actinomycetes</taxon>
        <taxon>Pseudonocardiales</taxon>
        <taxon>Pseudonocardiaceae</taxon>
        <taxon>Allokutzneria</taxon>
    </lineage>
</organism>
<accession>A0ABP7SY67</accession>
<evidence type="ECO:0000313" key="2">
    <source>
        <dbReference type="EMBL" id="GAA4018245.1"/>
    </source>
</evidence>
<keyword evidence="3" id="KW-1185">Reference proteome</keyword>
<proteinExistence type="predicted"/>
<evidence type="ECO:0000313" key="3">
    <source>
        <dbReference type="Proteomes" id="UP001501747"/>
    </source>
</evidence>
<dbReference type="Proteomes" id="UP001501747">
    <property type="component" value="Unassembled WGS sequence"/>
</dbReference>
<sequence>MADQFGAVEEPAVAVDQPAQGRGQAAAVQVVDAHGLEYITNGLARERVAPSRERNGATAGGALRTGSVLGAALGADEPAVVPDDLAVALRTGTDVISGVHRSPLERISTGVPCRGDAVESCP</sequence>
<protein>
    <submittedName>
        <fullName evidence="2">Uncharacterized protein</fullName>
    </submittedName>
</protein>
<gene>
    <name evidence="2" type="ORF">GCM10022247_47160</name>
</gene>
<name>A0ABP7SY67_9PSEU</name>